<dbReference type="GO" id="GO:0016787">
    <property type="term" value="F:hydrolase activity"/>
    <property type="evidence" value="ECO:0007669"/>
    <property type="project" value="UniProtKB-KW"/>
</dbReference>
<dbReference type="PANTHER" id="PTHR11070">
    <property type="entry name" value="UVRD / RECB / PCRA DNA HELICASE FAMILY MEMBER"/>
    <property type="match status" value="1"/>
</dbReference>
<organism evidence="3 4">
    <name type="scientific">Clostridium disporicum</name>
    <dbReference type="NCBI Taxonomy" id="84024"/>
    <lineage>
        <taxon>Bacteria</taxon>
        <taxon>Bacillati</taxon>
        <taxon>Bacillota</taxon>
        <taxon>Clostridia</taxon>
        <taxon>Eubacteriales</taxon>
        <taxon>Clostridiaceae</taxon>
        <taxon>Clostridium</taxon>
    </lineage>
</organism>
<dbReference type="Pfam" id="PF13245">
    <property type="entry name" value="AAA_19"/>
    <property type="match status" value="1"/>
</dbReference>
<dbReference type="Pfam" id="PF13538">
    <property type="entry name" value="UvrD_C_2"/>
    <property type="match status" value="1"/>
</dbReference>
<evidence type="ECO:0000259" key="1">
    <source>
        <dbReference type="Pfam" id="PF08378"/>
    </source>
</evidence>
<gene>
    <name evidence="3" type="primary">pcrA_1</name>
    <name evidence="3" type="ORF">ERS852471_00074</name>
</gene>
<dbReference type="GO" id="GO:0005524">
    <property type="term" value="F:ATP binding"/>
    <property type="evidence" value="ECO:0007669"/>
    <property type="project" value="InterPro"/>
</dbReference>
<keyword evidence="3" id="KW-0378">Hydrolase</keyword>
<dbReference type="InterPro" id="IPR000212">
    <property type="entry name" value="DNA_helicase_UvrD/REP"/>
</dbReference>
<dbReference type="InterPro" id="IPR011528">
    <property type="entry name" value="NERD"/>
</dbReference>
<feature type="domain" description="UvrD-like helicase C-terminal" evidence="2">
    <location>
        <begin position="517"/>
        <end position="567"/>
    </location>
</feature>
<dbReference type="RefSeq" id="WP_055262784.1">
    <property type="nucleotide sequence ID" value="NZ_CABIXQ010000001.1"/>
</dbReference>
<proteinExistence type="predicted"/>
<dbReference type="InterPro" id="IPR027785">
    <property type="entry name" value="UvrD-like_helicase_C"/>
</dbReference>
<dbReference type="Proteomes" id="UP000095594">
    <property type="component" value="Unassembled WGS sequence"/>
</dbReference>
<dbReference type="EMBL" id="CYZX01000001">
    <property type="protein sequence ID" value="CUN52983.1"/>
    <property type="molecule type" value="Genomic_DNA"/>
</dbReference>
<dbReference type="Gene3D" id="3.40.50.300">
    <property type="entry name" value="P-loop containing nucleotide triphosphate hydrolases"/>
    <property type="match status" value="2"/>
</dbReference>
<dbReference type="AlphaFoldDB" id="A0A173XN39"/>
<reference evidence="3 4" key="1">
    <citation type="submission" date="2015-09" db="EMBL/GenBank/DDBJ databases">
        <authorList>
            <consortium name="Pathogen Informatics"/>
        </authorList>
    </citation>
    <scope>NUCLEOTIDE SEQUENCE [LARGE SCALE GENOMIC DNA]</scope>
    <source>
        <strain evidence="3 4">2789STDY5834856</strain>
    </source>
</reference>
<dbReference type="GO" id="GO:0043138">
    <property type="term" value="F:3'-5' DNA helicase activity"/>
    <property type="evidence" value="ECO:0007669"/>
    <property type="project" value="TreeGrafter"/>
</dbReference>
<name>A0A173XN39_9CLOT</name>
<sequence>MGVFISNSKSVELTKGEEKVLDALKRMYSETEYEVVIYVQAILSSKRPDFIVIDSKNGVSILEVKDWSEDYIKEVNKRKVTLLDGQCDNPNIQVKGYRTILCSGMFSRDFDIDESEISTAVILTNLPESIRTNEKYRDLFRDDVKYLFKNDISKLTTDKIFNDKCKGFSSEDLKKIRVALFPELEIVNCENDELEVVDIKALDYDQEEFARKIPYGHYMVTGIPGSGKTVILLARAVHLIKENPNWKILILTYNKSLSYKLKSKLDKMAENFENDINNRDINIDNIEVRHFHGEISILTGRIRKPANIDKNTWFRETVVERATLKAKPMYDAVLIDEYQDFYISWIELALKLCKEYEDKNHKIVKNLFLAGDRLQSIYNKNDISWSSIGIDMRGRSKLLKTSYRSAKQHMTLALNFLSQNKTLKAEVDKFYKDDSNDDELYSINDGSVEFLIGNYNCIADKIVELKNKGYENKDILILADSEKSCRNIKNNISNPIKYQMEYVKDIDSEDFNNDIILTTYHSSKGLEAKVVFLTNMDSIYNGDDVGEQLKRKTVYVGITRASEKLYIQSRVGESQKIVGELKKLM</sequence>
<protein>
    <submittedName>
        <fullName evidence="3">Nuclease-like protein</fullName>
        <ecNumber evidence="3">3.6.4.12</ecNumber>
    </submittedName>
</protein>
<dbReference type="GO" id="GO:0003677">
    <property type="term" value="F:DNA binding"/>
    <property type="evidence" value="ECO:0007669"/>
    <property type="project" value="InterPro"/>
</dbReference>
<dbReference type="PANTHER" id="PTHR11070:SF2">
    <property type="entry name" value="ATP-DEPENDENT DNA HELICASE SRS2"/>
    <property type="match status" value="1"/>
</dbReference>
<evidence type="ECO:0000313" key="3">
    <source>
        <dbReference type="EMBL" id="CUN52983.1"/>
    </source>
</evidence>
<dbReference type="GO" id="GO:0005829">
    <property type="term" value="C:cytosol"/>
    <property type="evidence" value="ECO:0007669"/>
    <property type="project" value="TreeGrafter"/>
</dbReference>
<dbReference type="GO" id="GO:0000725">
    <property type="term" value="P:recombinational repair"/>
    <property type="evidence" value="ECO:0007669"/>
    <property type="project" value="TreeGrafter"/>
</dbReference>
<dbReference type="OrthoDB" id="9787585at2"/>
<dbReference type="Pfam" id="PF08378">
    <property type="entry name" value="NERD"/>
    <property type="match status" value="1"/>
</dbReference>
<dbReference type="GO" id="GO:0033202">
    <property type="term" value="C:DNA helicase complex"/>
    <property type="evidence" value="ECO:0007669"/>
    <property type="project" value="TreeGrafter"/>
</dbReference>
<feature type="domain" description="NERD" evidence="1">
    <location>
        <begin position="15"/>
        <end position="101"/>
    </location>
</feature>
<evidence type="ECO:0000259" key="2">
    <source>
        <dbReference type="Pfam" id="PF13538"/>
    </source>
</evidence>
<accession>A0A173XN39</accession>
<dbReference type="SUPFAM" id="SSF52540">
    <property type="entry name" value="P-loop containing nucleoside triphosphate hydrolases"/>
    <property type="match status" value="1"/>
</dbReference>
<dbReference type="EC" id="3.6.4.12" evidence="3"/>
<dbReference type="InterPro" id="IPR027417">
    <property type="entry name" value="P-loop_NTPase"/>
</dbReference>
<evidence type="ECO:0000313" key="4">
    <source>
        <dbReference type="Proteomes" id="UP000095594"/>
    </source>
</evidence>